<keyword evidence="2" id="KW-1185">Reference proteome</keyword>
<evidence type="ECO:0000313" key="2">
    <source>
        <dbReference type="Proteomes" id="UP000013047"/>
    </source>
</evidence>
<evidence type="ECO:0000313" key="1">
    <source>
        <dbReference type="EMBL" id="ENO98640.1"/>
    </source>
</evidence>
<dbReference type="AlphaFoldDB" id="N6Z409"/>
<organism evidence="1 2">
    <name type="scientific">Thauera phenylacetica B4P</name>
    <dbReference type="NCBI Taxonomy" id="1234382"/>
    <lineage>
        <taxon>Bacteria</taxon>
        <taxon>Pseudomonadati</taxon>
        <taxon>Pseudomonadota</taxon>
        <taxon>Betaproteobacteria</taxon>
        <taxon>Rhodocyclales</taxon>
        <taxon>Zoogloeaceae</taxon>
        <taxon>Thauera</taxon>
    </lineage>
</organism>
<accession>N6Z409</accession>
<name>N6Z409_9RHOO</name>
<sequence>MRQVTERDFRMPEFRDADPDDYEFREDGKIVRKDRWEMGIRRIRTALGDTRREFEIDDVIQAVKALVAAQPPLPDEGGDE</sequence>
<dbReference type="EMBL" id="AMXF01000008">
    <property type="protein sequence ID" value="ENO98640.1"/>
    <property type="molecule type" value="Genomic_DNA"/>
</dbReference>
<gene>
    <name evidence="1" type="ORF">C667_03008</name>
</gene>
<reference evidence="1 2" key="1">
    <citation type="submission" date="2012-09" db="EMBL/GenBank/DDBJ databases">
        <title>Draft Genome Sequences of 6 Strains from Genus Thauera.</title>
        <authorList>
            <person name="Liu B."/>
            <person name="Shapleigh J.P."/>
            <person name="Frostegard A.H."/>
        </authorList>
    </citation>
    <scope>NUCLEOTIDE SEQUENCE [LARGE SCALE GENOMIC DNA]</scope>
    <source>
        <strain evidence="1 2">B4P</strain>
    </source>
</reference>
<dbReference type="RefSeq" id="WP_004356673.1">
    <property type="nucleotide sequence ID" value="NZ_AMXF01000008.1"/>
</dbReference>
<protein>
    <submittedName>
        <fullName evidence="1">Uncharacterized protein</fullName>
    </submittedName>
</protein>
<dbReference type="OrthoDB" id="8613029at2"/>
<comment type="caution">
    <text evidence="1">The sequence shown here is derived from an EMBL/GenBank/DDBJ whole genome shotgun (WGS) entry which is preliminary data.</text>
</comment>
<dbReference type="Proteomes" id="UP000013047">
    <property type="component" value="Unassembled WGS sequence"/>
</dbReference>
<proteinExistence type="predicted"/>